<keyword evidence="9" id="KW-1185">Reference proteome</keyword>
<dbReference type="Gene3D" id="2.60.420.10">
    <property type="entry name" value="Maltose phosphorylase, domain 3"/>
    <property type="match status" value="1"/>
</dbReference>
<dbReference type="KEGG" id="plak:A1s21155_06790"/>
<dbReference type="GeneID" id="300657874"/>
<protein>
    <recommendedName>
        <fullName evidence="2">alpha-L-rhamnosidase</fullName>
        <ecNumber evidence="2">3.2.1.40</ecNumber>
    </recommendedName>
</protein>
<dbReference type="Gene3D" id="2.60.40.10">
    <property type="entry name" value="Immunoglobulins"/>
    <property type="match status" value="1"/>
</dbReference>
<dbReference type="AlphaFoldDB" id="A0AAD0E6D1"/>
<feature type="domain" description="Alpha-L-rhamnosidase concanavalin-like" evidence="4">
    <location>
        <begin position="329"/>
        <end position="414"/>
    </location>
</feature>
<dbReference type="InterPro" id="IPR012341">
    <property type="entry name" value="6hp_glycosidase-like_sf"/>
</dbReference>
<dbReference type="InterPro" id="IPR035398">
    <property type="entry name" value="Bac_rhamnosid_C"/>
</dbReference>
<dbReference type="Pfam" id="PF05592">
    <property type="entry name" value="Bac_rhamnosid"/>
    <property type="match status" value="1"/>
</dbReference>
<feature type="domain" description="Alpha-L-rhamnosidase six-hairpin glycosidase" evidence="6">
    <location>
        <begin position="429"/>
        <end position="791"/>
    </location>
</feature>
<accession>A0AAD0E6D1</accession>
<evidence type="ECO:0000256" key="3">
    <source>
        <dbReference type="ARBA" id="ARBA00022801"/>
    </source>
</evidence>
<sequence length="900" mass="98316">MSSLPAASQRDEATRIIGLQTQFSADLIGLPIVDPQLTWQITSERPDAVQLAYEISSVGEMGDVITSAAVTSADQIEILASGHISKGREVRHLRVRIATQYGWSEFSPYATFETGLASGSELTGESIGDASSHSEPSPILRKEFQASKKVAKARLYATSEGIHTLYLNAIPVTQEFFTPGWTAYDDRRTFITYDVTSLVQDGGNCISAELGDGWTRGKLGFMNMYDNYGKNLHLLAQLEITYVDGSKDVVASDKSWKVSSGEIQFADIYDGTTIDYTKRQKGWQLVGFNDSAWAAPVIYPFAKETLVARTSTRVVKVDEFASRILDSKNTTRTLLDFTQNISGWVRLTVDGKKGDVVTIRHAEVLEPGPNLHTAALRTAKATDHFTLDRDGRHVLEPKFTFHGFQFAEVTGPAKFISAVGVAISSANERRGFFTSSDARLNRLHQNVVWSIADNMVSVPTDCPQRDERLGWTGDAQAIAMTSNTLFKLGSFWRNWLTDLWVDQKRVGGVGAVVPDILSKQPSPGDGGWVITDRAGWADAATIVPMAAYESYGSAATLKQQVESIRAYVESLSAHRKGEKFLPEEFQFGDWCDPDAPVDQPWLSKVKAQFVANAFFANTVQLAADTEALVGDAAHQKKFTELAATLKKDIWEHFGQEAKETTAGCSIALEFGIVPASEKAAVAKILSDMVIADEGKITTGFLGTPLILHALSKNGHFDAAYTMLMRRKVRSWLYQVDQKATTIWERWDAIREDGSIHKGEMATSSEDQPDASMISFNHYAYGAVIDWVYRNVAGIAPTTKNPGYRHITFAPRPGQGFTYASADINTPFGAAGISWEIVGDSVLSAKITVPFGSRAVIDFPLSTNSVLRVNGKTVSNGVEVGYGAYEVTASAPSIAAFKVAG</sequence>
<dbReference type="Pfam" id="PF08531">
    <property type="entry name" value="Bac_rhamnosid_N"/>
    <property type="match status" value="1"/>
</dbReference>
<dbReference type="InterPro" id="IPR016007">
    <property type="entry name" value="Alpha_rhamnosid"/>
</dbReference>
<dbReference type="GO" id="GO:0005975">
    <property type="term" value="P:carbohydrate metabolic process"/>
    <property type="evidence" value="ECO:0007669"/>
    <property type="project" value="InterPro"/>
</dbReference>
<dbReference type="InterPro" id="IPR035396">
    <property type="entry name" value="Bac_rhamnosid6H"/>
</dbReference>
<dbReference type="PANTHER" id="PTHR33307:SF6">
    <property type="entry name" value="ALPHA-RHAMNOSIDASE (EUROFUNG)-RELATED"/>
    <property type="match status" value="1"/>
</dbReference>
<dbReference type="Gene3D" id="1.50.10.10">
    <property type="match status" value="1"/>
</dbReference>
<dbReference type="GO" id="GO:0030596">
    <property type="term" value="F:alpha-L-rhamnosidase activity"/>
    <property type="evidence" value="ECO:0007669"/>
    <property type="project" value="UniProtKB-EC"/>
</dbReference>
<evidence type="ECO:0000259" key="4">
    <source>
        <dbReference type="Pfam" id="PF05592"/>
    </source>
</evidence>
<evidence type="ECO:0000256" key="1">
    <source>
        <dbReference type="ARBA" id="ARBA00001445"/>
    </source>
</evidence>
<dbReference type="Gene3D" id="2.60.120.260">
    <property type="entry name" value="Galactose-binding domain-like"/>
    <property type="match status" value="2"/>
</dbReference>
<dbReference type="PANTHER" id="PTHR33307">
    <property type="entry name" value="ALPHA-RHAMNOSIDASE (EUROFUNG)"/>
    <property type="match status" value="1"/>
</dbReference>
<dbReference type="Proteomes" id="UP000217216">
    <property type="component" value="Chromosome"/>
</dbReference>
<reference evidence="8 9" key="1">
    <citation type="submission" date="2016-07" db="EMBL/GenBank/DDBJ databases">
        <title>High microdiversification within the ubiquitous acI lineage of Actinobacteria.</title>
        <authorList>
            <person name="Neuenschwander S.M."/>
            <person name="Salcher M."/>
            <person name="Ghai R."/>
            <person name="Pernthaler J."/>
        </authorList>
    </citation>
    <scope>NUCLEOTIDE SEQUENCE [LARGE SCALE GENOMIC DNA]</scope>
    <source>
        <strain evidence="8">MMS-21-155</strain>
    </source>
</reference>
<name>A0AAD0E6D1_9ACTN</name>
<dbReference type="PIRSF" id="PIRSF010631">
    <property type="entry name" value="A-rhamnsds"/>
    <property type="match status" value="1"/>
</dbReference>
<dbReference type="InterPro" id="IPR008928">
    <property type="entry name" value="6-hairpin_glycosidase_sf"/>
</dbReference>
<feature type="domain" description="Bacterial alpha-L-rhamnosidase N-terminal" evidence="5">
    <location>
        <begin position="148"/>
        <end position="314"/>
    </location>
</feature>
<evidence type="ECO:0000256" key="2">
    <source>
        <dbReference type="ARBA" id="ARBA00012652"/>
    </source>
</evidence>
<dbReference type="InterPro" id="IPR013783">
    <property type="entry name" value="Ig-like_fold"/>
</dbReference>
<comment type="catalytic activity">
    <reaction evidence="1">
        <text>Hydrolysis of terminal non-reducing alpha-L-rhamnose residues in alpha-L-rhamnosides.</text>
        <dbReference type="EC" id="3.2.1.40"/>
    </reaction>
</comment>
<dbReference type="Pfam" id="PF17390">
    <property type="entry name" value="Bac_rhamnosid_C"/>
    <property type="match status" value="1"/>
</dbReference>
<dbReference type="EC" id="3.2.1.40" evidence="2"/>
<dbReference type="Pfam" id="PF17389">
    <property type="entry name" value="Bac_rhamnosid6H"/>
    <property type="match status" value="1"/>
</dbReference>
<dbReference type="Pfam" id="PF25788">
    <property type="entry name" value="Ig_Rha78A_N"/>
    <property type="match status" value="1"/>
</dbReference>
<feature type="domain" description="Alpha-L-rhamnosidase C-terminal" evidence="7">
    <location>
        <begin position="798"/>
        <end position="866"/>
    </location>
</feature>
<evidence type="ECO:0000313" key="8">
    <source>
        <dbReference type="EMBL" id="ASY12620.1"/>
    </source>
</evidence>
<dbReference type="RefSeq" id="WP_095696531.1">
    <property type="nucleotide sequence ID" value="NZ_CP016770.1"/>
</dbReference>
<dbReference type="InterPro" id="IPR013737">
    <property type="entry name" value="Bac_rhamnosid_N"/>
</dbReference>
<evidence type="ECO:0000259" key="6">
    <source>
        <dbReference type="Pfam" id="PF17389"/>
    </source>
</evidence>
<dbReference type="EMBL" id="CP016770">
    <property type="protein sequence ID" value="ASY12620.1"/>
    <property type="molecule type" value="Genomic_DNA"/>
</dbReference>
<organism evidence="8 9">
    <name type="scientific">Candidatus Planktophila dulcis</name>
    <dbReference type="NCBI Taxonomy" id="1884914"/>
    <lineage>
        <taxon>Bacteria</taxon>
        <taxon>Bacillati</taxon>
        <taxon>Actinomycetota</taxon>
        <taxon>Actinomycetes</taxon>
        <taxon>Candidatus Nanopelagicales</taxon>
        <taxon>Candidatus Nanopelagicaceae</taxon>
        <taxon>Candidatus Planktophila</taxon>
    </lineage>
</organism>
<keyword evidence="3" id="KW-0378">Hydrolase</keyword>
<dbReference type="SUPFAM" id="SSF48208">
    <property type="entry name" value="Six-hairpin glycosidases"/>
    <property type="match status" value="1"/>
</dbReference>
<evidence type="ECO:0000259" key="5">
    <source>
        <dbReference type="Pfam" id="PF08531"/>
    </source>
</evidence>
<evidence type="ECO:0000313" key="9">
    <source>
        <dbReference type="Proteomes" id="UP000217216"/>
    </source>
</evidence>
<proteinExistence type="predicted"/>
<evidence type="ECO:0000259" key="7">
    <source>
        <dbReference type="Pfam" id="PF17390"/>
    </source>
</evidence>
<dbReference type="InterPro" id="IPR008902">
    <property type="entry name" value="Rhamnosid_concanavalin"/>
</dbReference>
<gene>
    <name evidence="8" type="ORF">A1s21155_06790</name>
</gene>